<reference evidence="6 7" key="1">
    <citation type="submission" date="2019-01" db="EMBL/GenBank/DDBJ databases">
        <title>A draft genome assembly of the solar-powered sea slug Elysia chlorotica.</title>
        <authorList>
            <person name="Cai H."/>
            <person name="Li Q."/>
            <person name="Fang X."/>
            <person name="Li J."/>
            <person name="Curtis N.E."/>
            <person name="Altenburger A."/>
            <person name="Shibata T."/>
            <person name="Feng M."/>
            <person name="Maeda T."/>
            <person name="Schwartz J.A."/>
            <person name="Shigenobu S."/>
            <person name="Lundholm N."/>
            <person name="Nishiyama T."/>
            <person name="Yang H."/>
            <person name="Hasebe M."/>
            <person name="Li S."/>
            <person name="Pierce S.K."/>
            <person name="Wang J."/>
        </authorList>
    </citation>
    <scope>NUCLEOTIDE SEQUENCE [LARGE SCALE GENOMIC DNA]</scope>
    <source>
        <strain evidence="6">EC2010</strain>
        <tissue evidence="6">Whole organism of an adult</tissue>
    </source>
</reference>
<evidence type="ECO:0000256" key="2">
    <source>
        <dbReference type="ARBA" id="ARBA00023157"/>
    </source>
</evidence>
<evidence type="ECO:0000313" key="7">
    <source>
        <dbReference type="Proteomes" id="UP000271974"/>
    </source>
</evidence>
<accession>A0A433TLC1</accession>
<proteinExistence type="predicted"/>
<feature type="signal peptide" evidence="4">
    <location>
        <begin position="1"/>
        <end position="27"/>
    </location>
</feature>
<protein>
    <recommendedName>
        <fullName evidence="5">CUB domain-containing protein</fullName>
    </recommendedName>
</protein>
<dbReference type="SMART" id="SM00042">
    <property type="entry name" value="CUB"/>
    <property type="match status" value="1"/>
</dbReference>
<dbReference type="Pfam" id="PF00431">
    <property type="entry name" value="CUB"/>
    <property type="match status" value="1"/>
</dbReference>
<dbReference type="STRING" id="188477.A0A433TLC1"/>
<sequence length="172" mass="19114">MEFRYQSDMVRVAFLVIKLCLIMCCSGCNVKLRGDSGALESPKHPDHHGSQVRCEWSISTSPGTKVRLTFTDLELKDVNGCNVDYIQIRNGNNKDAPLLAKLCGEKKSLPPGPITASGNNMFIEFSTDRRTPLGGFQAVWAAGNNTDNYWLFVLLFSVRDQHYIINPGVCLS</sequence>
<comment type="caution">
    <text evidence="6">The sequence shown here is derived from an EMBL/GenBank/DDBJ whole genome shotgun (WGS) entry which is preliminary data.</text>
</comment>
<dbReference type="PROSITE" id="PS01180">
    <property type="entry name" value="CUB"/>
    <property type="match status" value="1"/>
</dbReference>
<evidence type="ECO:0000313" key="6">
    <source>
        <dbReference type="EMBL" id="RUS82325.1"/>
    </source>
</evidence>
<keyword evidence="4" id="KW-0732">Signal</keyword>
<dbReference type="InterPro" id="IPR035914">
    <property type="entry name" value="Sperma_CUB_dom_sf"/>
</dbReference>
<keyword evidence="7" id="KW-1185">Reference proteome</keyword>
<evidence type="ECO:0000259" key="5">
    <source>
        <dbReference type="PROSITE" id="PS01180"/>
    </source>
</evidence>
<name>A0A433TLC1_ELYCH</name>
<evidence type="ECO:0000256" key="4">
    <source>
        <dbReference type="SAM" id="SignalP"/>
    </source>
</evidence>
<keyword evidence="2" id="KW-1015">Disulfide bond</keyword>
<dbReference type="PANTHER" id="PTHR24251:SF37">
    <property type="entry name" value="CUB DOMAIN-CONTAINING PROTEIN"/>
    <property type="match status" value="1"/>
</dbReference>
<dbReference type="PANTHER" id="PTHR24251">
    <property type="entry name" value="OVOCHYMASE-RELATED"/>
    <property type="match status" value="1"/>
</dbReference>
<evidence type="ECO:0000256" key="1">
    <source>
        <dbReference type="ARBA" id="ARBA00022737"/>
    </source>
</evidence>
<organism evidence="6 7">
    <name type="scientific">Elysia chlorotica</name>
    <name type="common">Eastern emerald elysia</name>
    <name type="synonym">Sea slug</name>
    <dbReference type="NCBI Taxonomy" id="188477"/>
    <lineage>
        <taxon>Eukaryota</taxon>
        <taxon>Metazoa</taxon>
        <taxon>Spiralia</taxon>
        <taxon>Lophotrochozoa</taxon>
        <taxon>Mollusca</taxon>
        <taxon>Gastropoda</taxon>
        <taxon>Heterobranchia</taxon>
        <taxon>Euthyneura</taxon>
        <taxon>Panpulmonata</taxon>
        <taxon>Sacoglossa</taxon>
        <taxon>Placobranchoidea</taxon>
        <taxon>Plakobranchidae</taxon>
        <taxon>Elysia</taxon>
    </lineage>
</organism>
<dbReference type="InterPro" id="IPR000859">
    <property type="entry name" value="CUB_dom"/>
</dbReference>
<comment type="caution">
    <text evidence="3">Lacks conserved residue(s) required for the propagation of feature annotation.</text>
</comment>
<dbReference type="FunFam" id="2.60.120.290:FF:000013">
    <property type="entry name" value="Membrane frizzled-related protein"/>
    <property type="match status" value="1"/>
</dbReference>
<dbReference type="Gene3D" id="2.60.120.290">
    <property type="entry name" value="Spermadhesin, CUB domain"/>
    <property type="match status" value="1"/>
</dbReference>
<feature type="chain" id="PRO_5019109967" description="CUB domain-containing protein" evidence="4">
    <location>
        <begin position="28"/>
        <end position="172"/>
    </location>
</feature>
<dbReference type="SUPFAM" id="SSF49854">
    <property type="entry name" value="Spermadhesin, CUB domain"/>
    <property type="match status" value="1"/>
</dbReference>
<dbReference type="CDD" id="cd00041">
    <property type="entry name" value="CUB"/>
    <property type="match status" value="1"/>
</dbReference>
<dbReference type="Proteomes" id="UP000271974">
    <property type="component" value="Unassembled WGS sequence"/>
</dbReference>
<keyword evidence="1" id="KW-0677">Repeat</keyword>
<gene>
    <name evidence="6" type="ORF">EGW08_009915</name>
</gene>
<dbReference type="EMBL" id="RQTK01000291">
    <property type="protein sequence ID" value="RUS82325.1"/>
    <property type="molecule type" value="Genomic_DNA"/>
</dbReference>
<evidence type="ECO:0000256" key="3">
    <source>
        <dbReference type="PROSITE-ProRule" id="PRU00059"/>
    </source>
</evidence>
<dbReference type="AlphaFoldDB" id="A0A433TLC1"/>
<dbReference type="OrthoDB" id="6159913at2759"/>
<feature type="domain" description="CUB" evidence="5">
    <location>
        <begin position="28"/>
        <end position="143"/>
    </location>
</feature>